<evidence type="ECO:0000256" key="1">
    <source>
        <dbReference type="SAM" id="Phobius"/>
    </source>
</evidence>
<feature type="transmembrane region" description="Helical" evidence="1">
    <location>
        <begin position="7"/>
        <end position="28"/>
    </location>
</feature>
<keyword evidence="1" id="KW-0812">Transmembrane</keyword>
<keyword evidence="1" id="KW-1133">Transmembrane helix</keyword>
<protein>
    <submittedName>
        <fullName evidence="2">Uncharacterized protein</fullName>
    </submittedName>
</protein>
<proteinExistence type="predicted"/>
<gene>
    <name evidence="2" type="ORF">SPHA_3365</name>
</gene>
<feature type="transmembrane region" description="Helical" evidence="1">
    <location>
        <begin position="123"/>
        <end position="148"/>
    </location>
</feature>
<dbReference type="AlphaFoldDB" id="A0A812AQ19"/>
<dbReference type="EMBL" id="CAHIKZ030000100">
    <property type="protein sequence ID" value="CAE1152272.1"/>
    <property type="molecule type" value="Genomic_DNA"/>
</dbReference>
<keyword evidence="1" id="KW-0472">Membrane</keyword>
<name>A0A812AQ19_ACAPH</name>
<feature type="transmembrane region" description="Helical" evidence="1">
    <location>
        <begin position="88"/>
        <end position="111"/>
    </location>
</feature>
<sequence>MFSINYYLPYISYIPSFSVVYPVIRMFLDLLLSILQPLYSPSIITYPIFLIFLHFLLSIPFVFAVFLLVIFTIYFCLLVLLSKSSYHFTLFAFLSLLSLHSYFLGTSLLFFSFHSSTLPVCPFRFFVCFLFLYIYFSFINLFLSYLLLYPSQRNNEGRWSHIFAIVYKLTDTFDWDQTSRIDVKHSSLDGCHEDSLADAIYTSAGPSTRLPVYLGLSCVRRITLFCLLGDNHNIGDNDVDVETAPDIDIKKSEKK</sequence>
<accession>A0A812AQ19</accession>
<dbReference type="Proteomes" id="UP000597762">
    <property type="component" value="Unassembled WGS sequence"/>
</dbReference>
<reference evidence="2" key="1">
    <citation type="submission" date="2021-01" db="EMBL/GenBank/DDBJ databases">
        <authorList>
            <person name="Li R."/>
            <person name="Bekaert M."/>
        </authorList>
    </citation>
    <scope>NUCLEOTIDE SEQUENCE</scope>
    <source>
        <strain evidence="2">Farmed</strain>
    </source>
</reference>
<feature type="transmembrane region" description="Helical" evidence="1">
    <location>
        <begin position="48"/>
        <end position="81"/>
    </location>
</feature>
<evidence type="ECO:0000313" key="2">
    <source>
        <dbReference type="EMBL" id="CAE1152272.1"/>
    </source>
</evidence>
<organism evidence="2 3">
    <name type="scientific">Acanthosepion pharaonis</name>
    <name type="common">Pharaoh cuttlefish</name>
    <name type="synonym">Sepia pharaonis</name>
    <dbReference type="NCBI Taxonomy" id="158019"/>
    <lineage>
        <taxon>Eukaryota</taxon>
        <taxon>Metazoa</taxon>
        <taxon>Spiralia</taxon>
        <taxon>Lophotrochozoa</taxon>
        <taxon>Mollusca</taxon>
        <taxon>Cephalopoda</taxon>
        <taxon>Coleoidea</taxon>
        <taxon>Decapodiformes</taxon>
        <taxon>Sepiida</taxon>
        <taxon>Sepiina</taxon>
        <taxon>Sepiidae</taxon>
        <taxon>Acanthosepion</taxon>
    </lineage>
</organism>
<evidence type="ECO:0000313" key="3">
    <source>
        <dbReference type="Proteomes" id="UP000597762"/>
    </source>
</evidence>
<keyword evidence="3" id="KW-1185">Reference proteome</keyword>
<comment type="caution">
    <text evidence="2">The sequence shown here is derived from an EMBL/GenBank/DDBJ whole genome shotgun (WGS) entry which is preliminary data.</text>
</comment>